<name>A0A0J6XFI2_9ACTN</name>
<accession>A0A0J6XFI2</accession>
<feature type="compositionally biased region" description="Polar residues" evidence="1">
    <location>
        <begin position="24"/>
        <end position="34"/>
    </location>
</feature>
<dbReference type="Proteomes" id="UP000035932">
    <property type="component" value="Unassembled WGS sequence"/>
</dbReference>
<organism evidence="2 3">
    <name type="scientific">Streptomyces roseus</name>
    <dbReference type="NCBI Taxonomy" id="66430"/>
    <lineage>
        <taxon>Bacteria</taxon>
        <taxon>Bacillati</taxon>
        <taxon>Actinomycetota</taxon>
        <taxon>Actinomycetes</taxon>
        <taxon>Kitasatosporales</taxon>
        <taxon>Streptomycetaceae</taxon>
        <taxon>Streptomyces</taxon>
    </lineage>
</organism>
<evidence type="ECO:0000313" key="2">
    <source>
        <dbReference type="EMBL" id="KMO93408.1"/>
    </source>
</evidence>
<protein>
    <submittedName>
        <fullName evidence="2">Uncharacterized protein</fullName>
    </submittedName>
</protein>
<comment type="caution">
    <text evidence="2">The sequence shown here is derived from an EMBL/GenBank/DDBJ whole genome shotgun (WGS) entry which is preliminary data.</text>
</comment>
<dbReference type="STRING" id="66430.ACS04_34485"/>
<sequence>MQIESCAPHTGVYAIPQTAPVATRPSQEAPSSATLPAEGPHEIAQFCERLVPMLVSGRG</sequence>
<evidence type="ECO:0000256" key="1">
    <source>
        <dbReference type="SAM" id="MobiDB-lite"/>
    </source>
</evidence>
<dbReference type="PATRIC" id="fig|66430.4.peg.1648"/>
<dbReference type="EMBL" id="LFML01000163">
    <property type="protein sequence ID" value="KMO93408.1"/>
    <property type="molecule type" value="Genomic_DNA"/>
</dbReference>
<keyword evidence="3" id="KW-1185">Reference proteome</keyword>
<feature type="region of interest" description="Disordered" evidence="1">
    <location>
        <begin position="17"/>
        <end position="39"/>
    </location>
</feature>
<gene>
    <name evidence="2" type="ORF">ACS04_34485</name>
</gene>
<reference evidence="2 3" key="1">
    <citation type="submission" date="2015-06" db="EMBL/GenBank/DDBJ databases">
        <title>Recapitulation of the evolution of biosynthetic gene clusters reveals hidden chemical diversity on bacterial genomes.</title>
        <authorList>
            <person name="Cruz-Morales P."/>
            <person name="Martinez-Guerrero C."/>
            <person name="Morales-Escalante M.A."/>
            <person name="Yanez-Guerra L.A."/>
            <person name="Kopp J.F."/>
            <person name="Feldmann J."/>
            <person name="Ramos-Aboites H.E."/>
            <person name="Barona-Gomez F."/>
        </authorList>
    </citation>
    <scope>NUCLEOTIDE SEQUENCE [LARGE SCALE GENOMIC DNA]</scope>
    <source>
        <strain evidence="2 3">ATCC 31245</strain>
    </source>
</reference>
<proteinExistence type="predicted"/>
<dbReference type="AlphaFoldDB" id="A0A0J6XFI2"/>
<evidence type="ECO:0000313" key="3">
    <source>
        <dbReference type="Proteomes" id="UP000035932"/>
    </source>
</evidence>